<proteinExistence type="inferred from homology"/>
<evidence type="ECO:0000259" key="6">
    <source>
        <dbReference type="PROSITE" id="PS50198"/>
    </source>
</evidence>
<dbReference type="EC" id="5.2.1.8" evidence="3"/>
<dbReference type="InterPro" id="IPR027304">
    <property type="entry name" value="Trigger_fact/SurA_dom_sf"/>
</dbReference>
<evidence type="ECO:0000256" key="4">
    <source>
        <dbReference type="ARBA" id="ARBA00023110"/>
    </source>
</evidence>
<dbReference type="Gene3D" id="3.10.50.40">
    <property type="match status" value="1"/>
</dbReference>
<dbReference type="InterPro" id="IPR023058">
    <property type="entry name" value="PPIase_PpiC_CS"/>
</dbReference>
<name>A0ABY6A513_9GAMM</name>
<keyword evidence="8" id="KW-1185">Reference proteome</keyword>
<comment type="similarity">
    <text evidence="2">Belongs to the PpiC/parvulin rotamase family.</text>
</comment>
<dbReference type="PANTHER" id="PTHR47245">
    <property type="entry name" value="PEPTIDYLPROLYL ISOMERASE"/>
    <property type="match status" value="1"/>
</dbReference>
<organism evidence="7 8">
    <name type="scientific">Thalassolituus hydrocarboniclasticus</name>
    <dbReference type="NCBI Taxonomy" id="2742796"/>
    <lineage>
        <taxon>Bacteria</taxon>
        <taxon>Pseudomonadati</taxon>
        <taxon>Pseudomonadota</taxon>
        <taxon>Gammaproteobacteria</taxon>
        <taxon>Oceanospirillales</taxon>
        <taxon>Oceanospirillaceae</taxon>
        <taxon>Thalassolituus</taxon>
    </lineage>
</organism>
<evidence type="ECO:0000256" key="5">
    <source>
        <dbReference type="PROSITE-ProRule" id="PRU00278"/>
    </source>
</evidence>
<feature type="domain" description="PpiC" evidence="6">
    <location>
        <begin position="124"/>
        <end position="226"/>
    </location>
</feature>
<comment type="catalytic activity">
    <reaction evidence="1">
        <text>[protein]-peptidylproline (omega=180) = [protein]-peptidylproline (omega=0)</text>
        <dbReference type="Rhea" id="RHEA:16237"/>
        <dbReference type="Rhea" id="RHEA-COMP:10747"/>
        <dbReference type="Rhea" id="RHEA-COMP:10748"/>
        <dbReference type="ChEBI" id="CHEBI:83833"/>
        <dbReference type="ChEBI" id="CHEBI:83834"/>
        <dbReference type="EC" id="5.2.1.8"/>
    </reaction>
</comment>
<dbReference type="PROSITE" id="PS51257">
    <property type="entry name" value="PROKAR_LIPOPROTEIN"/>
    <property type="match status" value="1"/>
</dbReference>
<reference evidence="8" key="1">
    <citation type="submission" date="2020-06" db="EMBL/GenBank/DDBJ databases">
        <title>Thalassolituus marinus alknpb1M-1, a hydrocarbon-degrading bacterium isolated from the deep-sea overlying water using an in-situ strategy from the South China Sea basin.</title>
        <authorList>
            <person name="Dong C."/>
            <person name="Chen Y."/>
            <person name="Shao Z."/>
        </authorList>
    </citation>
    <scope>NUCLEOTIDE SEQUENCE [LARGE SCALE GENOMIC DNA]</scope>
    <source>
        <strain evidence="8">alknpb1M-1</strain>
    </source>
</reference>
<evidence type="ECO:0000256" key="2">
    <source>
        <dbReference type="ARBA" id="ARBA00007656"/>
    </source>
</evidence>
<evidence type="ECO:0000256" key="1">
    <source>
        <dbReference type="ARBA" id="ARBA00000971"/>
    </source>
</evidence>
<keyword evidence="4 5" id="KW-0697">Rotamase</keyword>
<dbReference type="InterPro" id="IPR000297">
    <property type="entry name" value="PPIase_PpiC"/>
</dbReference>
<dbReference type="PROSITE" id="PS50198">
    <property type="entry name" value="PPIC_PPIASE_2"/>
    <property type="match status" value="1"/>
</dbReference>
<dbReference type="Proteomes" id="UP001065322">
    <property type="component" value="Chromosome"/>
</dbReference>
<accession>A0ABY6A513</accession>
<dbReference type="GO" id="GO:0016853">
    <property type="term" value="F:isomerase activity"/>
    <property type="evidence" value="ECO:0007669"/>
    <property type="project" value="UniProtKB-KW"/>
</dbReference>
<protein>
    <recommendedName>
        <fullName evidence="3">peptidylprolyl isomerase</fullName>
        <ecNumber evidence="3">5.2.1.8</ecNumber>
    </recommendedName>
</protein>
<keyword evidence="5 7" id="KW-0413">Isomerase</keyword>
<gene>
    <name evidence="7" type="ORF">HUF19_01475</name>
</gene>
<sequence>MIKNTMSILIAVLLVGCSDSDYVAKVDSQRITPEEFSTYLKVKGVQEDRPENKASILKQYAQGVALEKAILGEDSVDLAEINQAVSDYRRNMIVSRYFESFINDRVTDDSVKNYFSNHASEYEEERVHVAHILIRTNSGMTEDEIQKVKTDIFEIHSKLRAGESFEELAKSRSDDKISGKKGGDLGWIKRGSISPIFSSSAFSTKSGAVSDPLLTEYGYHIVKVLEEPKVIRKSLDDVKGEIRHMLKAKAKQAELDRLLSVYDIELNLAELE</sequence>
<evidence type="ECO:0000313" key="7">
    <source>
        <dbReference type="EMBL" id="UXD86196.1"/>
    </source>
</evidence>
<evidence type="ECO:0000313" key="8">
    <source>
        <dbReference type="Proteomes" id="UP001065322"/>
    </source>
</evidence>
<dbReference type="PROSITE" id="PS01096">
    <property type="entry name" value="PPIC_PPIASE_1"/>
    <property type="match status" value="1"/>
</dbReference>
<dbReference type="InterPro" id="IPR046357">
    <property type="entry name" value="PPIase_dom_sf"/>
</dbReference>
<dbReference type="SUPFAM" id="SSF109998">
    <property type="entry name" value="Triger factor/SurA peptide-binding domain-like"/>
    <property type="match status" value="1"/>
</dbReference>
<evidence type="ECO:0000256" key="3">
    <source>
        <dbReference type="ARBA" id="ARBA00013194"/>
    </source>
</evidence>
<dbReference type="PANTHER" id="PTHR47245:SF2">
    <property type="entry name" value="PEPTIDYL-PROLYL CIS-TRANS ISOMERASE HP_0175-RELATED"/>
    <property type="match status" value="1"/>
</dbReference>
<dbReference type="SUPFAM" id="SSF54534">
    <property type="entry name" value="FKBP-like"/>
    <property type="match status" value="1"/>
</dbReference>
<dbReference type="Pfam" id="PF00639">
    <property type="entry name" value="Rotamase"/>
    <property type="match status" value="1"/>
</dbReference>
<dbReference type="InterPro" id="IPR050245">
    <property type="entry name" value="PrsA_foldase"/>
</dbReference>
<dbReference type="RefSeq" id="WP_260998174.1">
    <property type="nucleotide sequence ID" value="NZ_CP054475.1"/>
</dbReference>
<dbReference type="EMBL" id="CP054475">
    <property type="protein sequence ID" value="UXD86196.1"/>
    <property type="molecule type" value="Genomic_DNA"/>
</dbReference>